<sequence length="134" mass="15175">MPREDMESLVRNIRFGMLKYQSLSSEIQQVTLSRLLRFLHVPFAALQETRIRASAAINFENTVAFDSDNCSFLLSLKVRLQKRSRRVPLVNSTMWISAVSTAGIGVNGQSSELVDRFCNLACILKKDSSYEIDI</sequence>
<proteinExistence type="predicted"/>
<protein>
    <submittedName>
        <fullName evidence="1">Uncharacterized protein</fullName>
    </submittedName>
</protein>
<comment type="caution">
    <text evidence="1">The sequence shown here is derived from an EMBL/GenBank/DDBJ whole genome shotgun (WGS) entry which is preliminary data.</text>
</comment>
<reference evidence="1 2" key="1">
    <citation type="submission" date="2023-08" db="EMBL/GenBank/DDBJ databases">
        <title>A Necator americanus chromosomal reference genome.</title>
        <authorList>
            <person name="Ilik V."/>
            <person name="Petrzelkova K.J."/>
            <person name="Pardy F."/>
            <person name="Fuh T."/>
            <person name="Niatou-Singa F.S."/>
            <person name="Gouil Q."/>
            <person name="Baker L."/>
            <person name="Ritchie M.E."/>
            <person name="Jex A.R."/>
            <person name="Gazzola D."/>
            <person name="Li H."/>
            <person name="Toshio Fujiwara R."/>
            <person name="Zhan B."/>
            <person name="Aroian R.V."/>
            <person name="Pafco B."/>
            <person name="Schwarz E.M."/>
        </authorList>
    </citation>
    <scope>NUCLEOTIDE SEQUENCE [LARGE SCALE GENOMIC DNA]</scope>
    <source>
        <strain evidence="1 2">Aroian</strain>
        <tissue evidence="1">Whole animal</tissue>
    </source>
</reference>
<name>A0ABR1CAA7_NECAM</name>
<gene>
    <name evidence="1" type="primary">Necator_chrII.g6353</name>
    <name evidence="1" type="ORF">RB195_018560</name>
</gene>
<dbReference type="EMBL" id="JAVFWL010000002">
    <property type="protein sequence ID" value="KAK6735418.1"/>
    <property type="molecule type" value="Genomic_DNA"/>
</dbReference>
<evidence type="ECO:0000313" key="1">
    <source>
        <dbReference type="EMBL" id="KAK6735418.1"/>
    </source>
</evidence>
<evidence type="ECO:0000313" key="2">
    <source>
        <dbReference type="Proteomes" id="UP001303046"/>
    </source>
</evidence>
<keyword evidence="2" id="KW-1185">Reference proteome</keyword>
<dbReference type="Proteomes" id="UP001303046">
    <property type="component" value="Unassembled WGS sequence"/>
</dbReference>
<organism evidence="1 2">
    <name type="scientific">Necator americanus</name>
    <name type="common">Human hookworm</name>
    <dbReference type="NCBI Taxonomy" id="51031"/>
    <lineage>
        <taxon>Eukaryota</taxon>
        <taxon>Metazoa</taxon>
        <taxon>Ecdysozoa</taxon>
        <taxon>Nematoda</taxon>
        <taxon>Chromadorea</taxon>
        <taxon>Rhabditida</taxon>
        <taxon>Rhabditina</taxon>
        <taxon>Rhabditomorpha</taxon>
        <taxon>Strongyloidea</taxon>
        <taxon>Ancylostomatidae</taxon>
        <taxon>Bunostominae</taxon>
        <taxon>Necator</taxon>
    </lineage>
</organism>
<accession>A0ABR1CAA7</accession>